<sequence length="270" mass="29259">MPSPWTLHFDGGARDNKRGSGGPAGAGALLKDQHGAVVIKVAKFHPGWTNNEAEYMGLIMGLRAATLFKPPAGLQVVGDSQLIVRQMQGQYAVKSATLKPFFDHARSIALPCEMNMTHTLRHNNAEADALANLAMDKQCSFIEVEQPGTELTSNQRAWILGGLGVPSSCSPLGTVSADASEPPAKCAKLDEPSSLHQVIASFAQNLGTMEGHMAMLEQQVARVDYARDGDALSVLTAQLATRVEALNRRFALLQQQQQLQRQQQQQHQQK</sequence>
<accession>A9UTJ2</accession>
<keyword evidence="4" id="KW-1185">Reference proteome</keyword>
<dbReference type="RefSeq" id="XP_001743679.1">
    <property type="nucleotide sequence ID" value="XM_001743627.1"/>
</dbReference>
<dbReference type="STRING" id="81824.A9UTJ2"/>
<dbReference type="GO" id="GO:0003676">
    <property type="term" value="F:nucleic acid binding"/>
    <property type="evidence" value="ECO:0007669"/>
    <property type="project" value="InterPro"/>
</dbReference>
<dbReference type="PANTHER" id="PTHR48475:SF1">
    <property type="entry name" value="RNASE H TYPE-1 DOMAIN-CONTAINING PROTEIN"/>
    <property type="match status" value="1"/>
</dbReference>
<feature type="domain" description="RNase H type-1" evidence="2">
    <location>
        <begin position="1"/>
        <end position="136"/>
    </location>
</feature>
<dbReference type="Gene3D" id="3.30.420.10">
    <property type="entry name" value="Ribonuclease H-like superfamily/Ribonuclease H"/>
    <property type="match status" value="1"/>
</dbReference>
<dbReference type="GO" id="GO:0004523">
    <property type="term" value="F:RNA-DNA hybrid ribonuclease activity"/>
    <property type="evidence" value="ECO:0007669"/>
    <property type="project" value="InterPro"/>
</dbReference>
<evidence type="ECO:0000313" key="4">
    <source>
        <dbReference type="Proteomes" id="UP000001357"/>
    </source>
</evidence>
<dbReference type="GeneID" id="5889032"/>
<dbReference type="EMBL" id="CH991545">
    <property type="protein sequence ID" value="EDQ91257.1"/>
    <property type="molecule type" value="Genomic_DNA"/>
</dbReference>
<name>A9UTJ2_MONBE</name>
<dbReference type="KEGG" id="mbr:MONBRDRAFT_23479"/>
<dbReference type="CDD" id="cd09279">
    <property type="entry name" value="RNase_HI_like"/>
    <property type="match status" value="1"/>
</dbReference>
<dbReference type="Proteomes" id="UP000001357">
    <property type="component" value="Unassembled WGS sequence"/>
</dbReference>
<evidence type="ECO:0000256" key="1">
    <source>
        <dbReference type="SAM" id="MobiDB-lite"/>
    </source>
</evidence>
<dbReference type="SUPFAM" id="SSF53098">
    <property type="entry name" value="Ribonuclease H-like"/>
    <property type="match status" value="1"/>
</dbReference>
<dbReference type="InterPro" id="IPR002156">
    <property type="entry name" value="RNaseH_domain"/>
</dbReference>
<organism evidence="3 4">
    <name type="scientific">Monosiga brevicollis</name>
    <name type="common">Choanoflagellate</name>
    <dbReference type="NCBI Taxonomy" id="81824"/>
    <lineage>
        <taxon>Eukaryota</taxon>
        <taxon>Choanoflagellata</taxon>
        <taxon>Craspedida</taxon>
        <taxon>Salpingoecidae</taxon>
        <taxon>Monosiga</taxon>
    </lineage>
</organism>
<feature type="region of interest" description="Disordered" evidence="1">
    <location>
        <begin position="1"/>
        <end position="26"/>
    </location>
</feature>
<proteinExistence type="predicted"/>
<dbReference type="InterPro" id="IPR036397">
    <property type="entry name" value="RNaseH_sf"/>
</dbReference>
<dbReference type="Pfam" id="PF13456">
    <property type="entry name" value="RVT_3"/>
    <property type="match status" value="1"/>
</dbReference>
<dbReference type="PROSITE" id="PS50879">
    <property type="entry name" value="RNASE_H_1"/>
    <property type="match status" value="1"/>
</dbReference>
<evidence type="ECO:0000259" key="2">
    <source>
        <dbReference type="PROSITE" id="PS50879"/>
    </source>
</evidence>
<dbReference type="eggNOG" id="ENOG502QRR5">
    <property type="taxonomic scope" value="Eukaryota"/>
</dbReference>
<protein>
    <recommendedName>
        <fullName evidence="2">RNase H type-1 domain-containing protein</fullName>
    </recommendedName>
</protein>
<gene>
    <name evidence="3" type="ORF">MONBRDRAFT_23479</name>
</gene>
<dbReference type="InParanoid" id="A9UTJ2"/>
<dbReference type="AlphaFoldDB" id="A9UTJ2"/>
<dbReference type="PANTHER" id="PTHR48475">
    <property type="entry name" value="RIBONUCLEASE H"/>
    <property type="match status" value="1"/>
</dbReference>
<evidence type="ECO:0000313" key="3">
    <source>
        <dbReference type="EMBL" id="EDQ91257.1"/>
    </source>
</evidence>
<reference evidence="3 4" key="1">
    <citation type="journal article" date="2008" name="Nature">
        <title>The genome of the choanoflagellate Monosiga brevicollis and the origin of metazoans.</title>
        <authorList>
            <consortium name="JGI Sequencing"/>
            <person name="King N."/>
            <person name="Westbrook M.J."/>
            <person name="Young S.L."/>
            <person name="Kuo A."/>
            <person name="Abedin M."/>
            <person name="Chapman J."/>
            <person name="Fairclough S."/>
            <person name="Hellsten U."/>
            <person name="Isogai Y."/>
            <person name="Letunic I."/>
            <person name="Marr M."/>
            <person name="Pincus D."/>
            <person name="Putnam N."/>
            <person name="Rokas A."/>
            <person name="Wright K.J."/>
            <person name="Zuzow R."/>
            <person name="Dirks W."/>
            <person name="Good M."/>
            <person name="Goodstein D."/>
            <person name="Lemons D."/>
            <person name="Li W."/>
            <person name="Lyons J.B."/>
            <person name="Morris A."/>
            <person name="Nichols S."/>
            <person name="Richter D.J."/>
            <person name="Salamov A."/>
            <person name="Bork P."/>
            <person name="Lim W.A."/>
            <person name="Manning G."/>
            <person name="Miller W.T."/>
            <person name="McGinnis W."/>
            <person name="Shapiro H."/>
            <person name="Tjian R."/>
            <person name="Grigoriev I.V."/>
            <person name="Rokhsar D."/>
        </authorList>
    </citation>
    <scope>NUCLEOTIDE SEQUENCE [LARGE SCALE GENOMIC DNA]</scope>
    <source>
        <strain evidence="4">MX1 / ATCC 50154</strain>
    </source>
</reference>
<dbReference type="InterPro" id="IPR012337">
    <property type="entry name" value="RNaseH-like_sf"/>
</dbReference>